<evidence type="ECO:0000256" key="2">
    <source>
        <dbReference type="ARBA" id="ARBA00009477"/>
    </source>
</evidence>
<feature type="compositionally biased region" description="Low complexity" evidence="11">
    <location>
        <begin position="607"/>
        <end position="618"/>
    </location>
</feature>
<sequence>MEANALEANANGADTKTPIEDPGFHILNLLLRLIGVGAEPGQLRRDAASPMGVKQMLQYARAAGCTARSAKLPWTRLAGGPLPAIAVLRNGSFLLLGKVSGDTAIVLAPDAERPTLMTQDQFEAVWDGRLVVVKRRGALAAQVEQTRAAAVRQLQQLWKTSLTRANDISRNVIDGRRNIVKADARNEEPSSAAASNGGIIIFADHARRLGRAVARIGPGEERRRHDELAFLPAALEIVETPPSPLGRATAFSIAAIFAAAVAWACLGTVDIVAISPGKLIPSGRTKTIQPFETGVVRAIKVRDGEAVKSGDVLIELDTTMTAAELSRLKGDLLSAQLDVARTKAALARNEDPVGAFVPPADATPAQVEMHRRFLVSQTAEQNAKLAAIDQQVKQKEAERATFEASVEKIKATLAPLQQRVEIRQQLFQKELGSKLTYLTEYQELVAQQQEISVMQRRSSEADAAIAVLMETRTKAIAEYERGLFEGLAKAEEKAAGLTQEAVKAEQRTSLQRLTAPIDGVVQQLAVHTIGGVVTPAQMLMLIVPSESRLEIEAMVSNRDIGFVEPGQDAAIKIDTFNFTRYGLLQGKVLSISQDAITRNKPTDKGSETSAGAEATSSEPKGQELVYAARLSIDRSQMEIENKRVNLSPGMAVTVEIKTGSRRIISYLLSPLARYKQESLRER</sequence>
<dbReference type="GO" id="GO:0009306">
    <property type="term" value="P:protein secretion"/>
    <property type="evidence" value="ECO:0007669"/>
    <property type="project" value="InterPro"/>
</dbReference>
<keyword evidence="5 9" id="KW-0997">Cell inner membrane</keyword>
<accession>A0A508TCV0</accession>
<gene>
    <name evidence="13" type="primary">ltxD</name>
    <name evidence="13" type="ORF">CI1B_48770</name>
</gene>
<keyword evidence="10" id="KW-0175">Coiled coil</keyword>
<dbReference type="Gene3D" id="2.40.50.100">
    <property type="match status" value="1"/>
</dbReference>
<evidence type="ECO:0000256" key="6">
    <source>
        <dbReference type="ARBA" id="ARBA00022692"/>
    </source>
</evidence>
<dbReference type="InterPro" id="IPR006144">
    <property type="entry name" value="Secretion_HlyD_CS"/>
</dbReference>
<dbReference type="GO" id="GO:0006508">
    <property type="term" value="P:proteolysis"/>
    <property type="evidence" value="ECO:0007669"/>
    <property type="project" value="InterPro"/>
</dbReference>
<dbReference type="GO" id="GO:0005524">
    <property type="term" value="F:ATP binding"/>
    <property type="evidence" value="ECO:0007669"/>
    <property type="project" value="InterPro"/>
</dbReference>
<dbReference type="InterPro" id="IPR005074">
    <property type="entry name" value="Peptidase_C39"/>
</dbReference>
<dbReference type="Proteomes" id="UP000328092">
    <property type="component" value="Unassembled WGS sequence"/>
</dbReference>
<dbReference type="AlphaFoldDB" id="A0A508TCV0"/>
<reference evidence="13" key="1">
    <citation type="submission" date="2019-02" db="EMBL/GenBank/DDBJ databases">
        <authorList>
            <person name="Pothier F.J."/>
        </authorList>
    </citation>
    <scope>NUCLEOTIDE SEQUENCE</scope>
    <source>
        <strain evidence="13">CI-1B</strain>
    </source>
</reference>
<dbReference type="GO" id="GO:0005886">
    <property type="term" value="C:plasma membrane"/>
    <property type="evidence" value="ECO:0007669"/>
    <property type="project" value="UniProtKB-SubCell"/>
</dbReference>
<dbReference type="PANTHER" id="PTHR30386">
    <property type="entry name" value="MEMBRANE FUSION SUBUNIT OF EMRAB-TOLC MULTIDRUG EFFLUX PUMP"/>
    <property type="match status" value="1"/>
</dbReference>
<dbReference type="PANTHER" id="PTHR30386:SF27">
    <property type="entry name" value="MEMBRANE FUSION PROTEIN (MFP) FAMILY PROTEIN"/>
    <property type="match status" value="1"/>
</dbReference>
<evidence type="ECO:0000256" key="11">
    <source>
        <dbReference type="SAM" id="MobiDB-lite"/>
    </source>
</evidence>
<dbReference type="PRINTS" id="PR01490">
    <property type="entry name" value="RTXTOXIND"/>
</dbReference>
<name>A0A508TCV0_9BRAD</name>
<comment type="caution">
    <text evidence="13">The sequence shown here is derived from an EMBL/GenBank/DDBJ whole genome shotgun (WGS) entry which is preliminary data.</text>
</comment>
<dbReference type="EMBL" id="CAADFC020000016">
    <property type="protein sequence ID" value="VIO73272.1"/>
    <property type="molecule type" value="Genomic_DNA"/>
</dbReference>
<dbReference type="Pfam" id="PF25994">
    <property type="entry name" value="HH_AprE"/>
    <property type="match status" value="1"/>
</dbReference>
<dbReference type="Gene3D" id="2.40.30.170">
    <property type="match status" value="1"/>
</dbReference>
<keyword evidence="8" id="KW-0472">Membrane</keyword>
<keyword evidence="14" id="KW-1185">Reference proteome</keyword>
<dbReference type="Gene3D" id="3.90.70.10">
    <property type="entry name" value="Cysteine proteinases"/>
    <property type="match status" value="1"/>
</dbReference>
<keyword evidence="3 9" id="KW-0813">Transport</keyword>
<feature type="region of interest" description="Disordered" evidence="11">
    <location>
        <begin position="598"/>
        <end position="620"/>
    </location>
</feature>
<evidence type="ECO:0000256" key="9">
    <source>
        <dbReference type="RuleBase" id="RU365093"/>
    </source>
</evidence>
<dbReference type="GO" id="GO:0008233">
    <property type="term" value="F:peptidase activity"/>
    <property type="evidence" value="ECO:0007669"/>
    <property type="project" value="InterPro"/>
</dbReference>
<evidence type="ECO:0000313" key="14">
    <source>
        <dbReference type="Proteomes" id="UP000328092"/>
    </source>
</evidence>
<dbReference type="RefSeq" id="WP_139861914.1">
    <property type="nucleotide sequence ID" value="NZ_CAADFC020000016.1"/>
</dbReference>
<feature type="domain" description="Peptidase C39" evidence="12">
    <location>
        <begin position="16"/>
        <end position="133"/>
    </location>
</feature>
<evidence type="ECO:0000256" key="10">
    <source>
        <dbReference type="SAM" id="Coils"/>
    </source>
</evidence>
<protein>
    <recommendedName>
        <fullName evidence="9">Membrane fusion protein (MFP) family protein</fullName>
    </recommendedName>
</protein>
<evidence type="ECO:0000256" key="3">
    <source>
        <dbReference type="ARBA" id="ARBA00022448"/>
    </source>
</evidence>
<evidence type="ECO:0000256" key="4">
    <source>
        <dbReference type="ARBA" id="ARBA00022475"/>
    </source>
</evidence>
<evidence type="ECO:0000256" key="1">
    <source>
        <dbReference type="ARBA" id="ARBA00004377"/>
    </source>
</evidence>
<dbReference type="InterPro" id="IPR010129">
    <property type="entry name" value="T1SS_HlyD"/>
</dbReference>
<evidence type="ECO:0000259" key="12">
    <source>
        <dbReference type="PROSITE" id="PS50990"/>
    </source>
</evidence>
<comment type="subcellular location">
    <subcellularLocation>
        <location evidence="1 9">Cell inner membrane</location>
        <topology evidence="1 9">Single-pass membrane protein</topology>
    </subcellularLocation>
</comment>
<dbReference type="SUPFAM" id="SSF111369">
    <property type="entry name" value="HlyD-like secretion proteins"/>
    <property type="match status" value="1"/>
</dbReference>
<evidence type="ECO:0000256" key="7">
    <source>
        <dbReference type="ARBA" id="ARBA00022989"/>
    </source>
</evidence>
<proteinExistence type="inferred from homology"/>
<dbReference type="Pfam" id="PF26002">
    <property type="entry name" value="Beta-barrel_AprE"/>
    <property type="match status" value="1"/>
</dbReference>
<dbReference type="InterPro" id="IPR050739">
    <property type="entry name" value="MFP"/>
</dbReference>
<dbReference type="InterPro" id="IPR058982">
    <property type="entry name" value="Beta-barrel_AprE"/>
</dbReference>
<dbReference type="InterPro" id="IPR058781">
    <property type="entry name" value="HH_AprE-like"/>
</dbReference>
<evidence type="ECO:0000313" key="13">
    <source>
        <dbReference type="EMBL" id="VIO73272.1"/>
    </source>
</evidence>
<keyword evidence="7" id="KW-1133">Transmembrane helix</keyword>
<keyword evidence="4 9" id="KW-1003">Cell membrane</keyword>
<evidence type="ECO:0000256" key="5">
    <source>
        <dbReference type="ARBA" id="ARBA00022519"/>
    </source>
</evidence>
<dbReference type="NCBIfam" id="TIGR01843">
    <property type="entry name" value="type_I_hlyD"/>
    <property type="match status" value="1"/>
</dbReference>
<feature type="coiled-coil region" evidence="10">
    <location>
        <begin position="378"/>
        <end position="412"/>
    </location>
</feature>
<dbReference type="Pfam" id="PF03412">
    <property type="entry name" value="Peptidase_C39"/>
    <property type="match status" value="1"/>
</dbReference>
<dbReference type="PROSITE" id="PS00543">
    <property type="entry name" value="HLYD_FAMILY"/>
    <property type="match status" value="1"/>
</dbReference>
<dbReference type="PROSITE" id="PS50990">
    <property type="entry name" value="PEPTIDASE_C39"/>
    <property type="match status" value="1"/>
</dbReference>
<comment type="similarity">
    <text evidence="2 9">Belongs to the membrane fusion protein (MFP) (TC 8.A.1) family.</text>
</comment>
<dbReference type="OrthoDB" id="9810980at2"/>
<evidence type="ECO:0000256" key="8">
    <source>
        <dbReference type="ARBA" id="ARBA00023136"/>
    </source>
</evidence>
<keyword evidence="6" id="KW-0812">Transmembrane</keyword>
<organism evidence="13 14">
    <name type="scientific">Bradyrhizobium ivorense</name>
    <dbReference type="NCBI Taxonomy" id="2511166"/>
    <lineage>
        <taxon>Bacteria</taxon>
        <taxon>Pseudomonadati</taxon>
        <taxon>Pseudomonadota</taxon>
        <taxon>Alphaproteobacteria</taxon>
        <taxon>Hyphomicrobiales</taxon>
        <taxon>Nitrobacteraceae</taxon>
        <taxon>Bradyrhizobium</taxon>
    </lineage>
</organism>